<keyword evidence="3" id="KW-0732">Signal</keyword>
<dbReference type="PANTHER" id="PTHR44917">
    <property type="entry name" value="PROTEIN HIGH CHLOROPHYLL FLUORESCENT 107"/>
    <property type="match status" value="1"/>
</dbReference>
<dbReference type="GO" id="GO:0006397">
    <property type="term" value="P:mRNA processing"/>
    <property type="evidence" value="ECO:0007669"/>
    <property type="project" value="InterPro"/>
</dbReference>
<dbReference type="InterPro" id="IPR019734">
    <property type="entry name" value="TPR_rpt"/>
</dbReference>
<dbReference type="SUPFAM" id="SSF48452">
    <property type="entry name" value="TPR-like"/>
    <property type="match status" value="4"/>
</dbReference>
<dbReference type="GO" id="GO:0003729">
    <property type="term" value="F:mRNA binding"/>
    <property type="evidence" value="ECO:0007669"/>
    <property type="project" value="InterPro"/>
</dbReference>
<evidence type="ECO:0000256" key="3">
    <source>
        <dbReference type="SAM" id="SignalP"/>
    </source>
</evidence>
<dbReference type="Pfam" id="PF13432">
    <property type="entry name" value="TPR_16"/>
    <property type="match status" value="2"/>
</dbReference>
<sequence length="1011" mass="110592">MAFAGGSRQRQTWCLVAVAAAVLLHQDHGALAFHRRAPQRSSRGRLQPGSYHAGGVASANVGVGTRLHEAPTEQGVDIVEAATATGGQTKQGPDQRGGLRRKPASDRAAARQKHNNKGRNKSHNNNSNNNNDKRKGKKSNSALIEKFHDARAALRRGEKEVGQGMLYDCLALNVQDGPSWLALAKSEIKTGNKTGARDVFREALGHTESVHLLQAWAVMERDEGNVAVARELFERAAQIEPGNSYVAHAWGLMEEQEGDVDRARELYQSALETNPTAAVVAALALLEAFHDNEPRGAIRLLQDTANDPKFRYRSEDLHLAIAHIYETVMLQPDRASEALKVAVECNPRSVRVRVFAAKLEMRRGDLHRAEALLNEARDKDVNLDPWLYNSLAMLQARDARIAEAQDTIREGIERMPFDGALLQTAGTLAHRRGDLDEAARFYKKSLRFRKHGSTYVGYAAVEEQRAVAQQEREAKEVAATAAALATGAAGRTEGADAAADAGDMLELEPKIRAAASGSNNVEAVAAAASEAGMAGDDDGGFNYDDFSESEDEEYASPEDEFGSSVEKLRSTIGGKTLDELFENPKSEHRRRKRWAAEALQPARRLFQEGLTQDPNHGALYNAYATMEARYGNVTGARAIYSAGLASGVSECQVSLYHGAGNLEAASGNVEGARRLWKAGISVLRKARGMESAEFCYHSLGMSYLSANHQLQAAPNAEYVAPNATAAALVFAEGLQRYPASSQLLLGAALAEVKRNNLDRAREFFRKSAAANKRHAQAWQAWAVMETRERNHENAATLFECGIENCPDHGALYQAYGMLQLYRGDVPGARKLFAKGINRCPSHVPLYQGWACLELRSGQLERARELLLSALSQDRKHASCWAALGELESQASQPDLARKTFQRGLVECPNSGQLFRAAARLEAELLNYSRARRLFEEGLERCPYDAPLLASFAEFEASLGNVEALAKLHHRAMEIQQIAHSDQADIADDEEAPQEMKRVLAELGGNWDPLGL</sequence>
<keyword evidence="1" id="KW-0802">TPR repeat</keyword>
<dbReference type="PROSITE" id="PS50005">
    <property type="entry name" value="TPR"/>
    <property type="match status" value="1"/>
</dbReference>
<feature type="region of interest" description="Disordered" evidence="2">
    <location>
        <begin position="35"/>
        <end position="57"/>
    </location>
</feature>
<dbReference type="Gene3D" id="1.25.40.10">
    <property type="entry name" value="Tetratricopeptide repeat domain"/>
    <property type="match status" value="4"/>
</dbReference>
<feature type="compositionally biased region" description="Basic residues" evidence="2">
    <location>
        <begin position="110"/>
        <end position="122"/>
    </location>
</feature>
<reference evidence="4" key="1">
    <citation type="submission" date="2021-01" db="EMBL/GenBank/DDBJ databases">
        <authorList>
            <person name="Corre E."/>
            <person name="Pelletier E."/>
            <person name="Niang G."/>
            <person name="Scheremetjew M."/>
            <person name="Finn R."/>
            <person name="Kale V."/>
            <person name="Holt S."/>
            <person name="Cochrane G."/>
            <person name="Meng A."/>
            <person name="Brown T."/>
            <person name="Cohen L."/>
        </authorList>
    </citation>
    <scope>NUCLEOTIDE SEQUENCE</scope>
    <source>
        <strain evidence="4">CCMP2877</strain>
    </source>
</reference>
<dbReference type="AlphaFoldDB" id="A0A7S1XN54"/>
<feature type="chain" id="PRO_5030739465" description="UDP-N-acetylglucosamine--peptide N-acetylglucosaminyltransferase SPINDLY" evidence="3">
    <location>
        <begin position="33"/>
        <end position="1011"/>
    </location>
</feature>
<gene>
    <name evidence="4" type="ORF">PPAR1163_LOCUS9691</name>
</gene>
<protein>
    <recommendedName>
        <fullName evidence="5">UDP-N-acetylglucosamine--peptide N-acetylglucosaminyltransferase SPINDLY</fullName>
    </recommendedName>
</protein>
<feature type="signal peptide" evidence="3">
    <location>
        <begin position="1"/>
        <end position="32"/>
    </location>
</feature>
<name>A0A7S1XN54_9STRA</name>
<dbReference type="SMART" id="SM00386">
    <property type="entry name" value="HAT"/>
    <property type="match status" value="11"/>
</dbReference>
<accession>A0A7S1XN54</accession>
<feature type="region of interest" description="Disordered" evidence="2">
    <location>
        <begin position="84"/>
        <end position="140"/>
    </location>
</feature>
<evidence type="ECO:0000256" key="1">
    <source>
        <dbReference type="PROSITE-ProRule" id="PRU00339"/>
    </source>
</evidence>
<evidence type="ECO:0000256" key="2">
    <source>
        <dbReference type="SAM" id="MobiDB-lite"/>
    </source>
</evidence>
<dbReference type="SMART" id="SM00028">
    <property type="entry name" value="TPR"/>
    <property type="match status" value="11"/>
</dbReference>
<evidence type="ECO:0008006" key="5">
    <source>
        <dbReference type="Google" id="ProtNLM"/>
    </source>
</evidence>
<evidence type="ECO:0000313" key="4">
    <source>
        <dbReference type="EMBL" id="CAD9251329.1"/>
    </source>
</evidence>
<dbReference type="InterPro" id="IPR044624">
    <property type="entry name" value="Mbb1-like"/>
</dbReference>
<dbReference type="PANTHER" id="PTHR44917:SF1">
    <property type="entry name" value="PROTEIN HIGH CHLOROPHYLL FLUORESCENT 107"/>
    <property type="match status" value="1"/>
</dbReference>
<dbReference type="InterPro" id="IPR003107">
    <property type="entry name" value="HAT"/>
</dbReference>
<feature type="repeat" description="TPR" evidence="1">
    <location>
        <begin position="244"/>
        <end position="277"/>
    </location>
</feature>
<organism evidence="4">
    <name type="scientific">Phaeomonas parva</name>
    <dbReference type="NCBI Taxonomy" id="124430"/>
    <lineage>
        <taxon>Eukaryota</taxon>
        <taxon>Sar</taxon>
        <taxon>Stramenopiles</taxon>
        <taxon>Ochrophyta</taxon>
        <taxon>Pinguiophyceae</taxon>
        <taxon>Pinguiochrysidales</taxon>
        <taxon>Pinguiochrysidaceae</taxon>
        <taxon>Phaeomonas</taxon>
    </lineage>
</organism>
<dbReference type="EMBL" id="HBGJ01015067">
    <property type="protein sequence ID" value="CAD9251329.1"/>
    <property type="molecule type" value="Transcribed_RNA"/>
</dbReference>
<dbReference type="InterPro" id="IPR011990">
    <property type="entry name" value="TPR-like_helical_dom_sf"/>
</dbReference>
<proteinExistence type="predicted"/>